<accession>A0AAW9K8L0</accession>
<name>A0AAW9K8L0_CLOPF</name>
<evidence type="ECO:0000313" key="1">
    <source>
        <dbReference type="EMBL" id="MDZ7543150.1"/>
    </source>
</evidence>
<sequence>MFISIPKEFFVPVLFSEEFRYNFESNTMEYDTEETTNEEEIFKNSRKRLADIDYIEDKKDTEETEESVEDNLKNVENEIIEDFILRYIKEFMRYTEELKEYRASDSDEEEIINQLNFHVKK</sequence>
<reference evidence="1" key="1">
    <citation type="submission" date="2019-11" db="EMBL/GenBank/DDBJ databases">
        <title>Characterization of Clostridium perfringens isolates from swine manure treated agricultural soils.</title>
        <authorList>
            <person name="Wushke S.T."/>
        </authorList>
    </citation>
    <scope>NUCLEOTIDE SEQUENCE</scope>
    <source>
        <strain evidence="1">X62</strain>
    </source>
</reference>
<dbReference type="AlphaFoldDB" id="A0AAW9K8L0"/>
<protein>
    <submittedName>
        <fullName evidence="1">Uncharacterized protein</fullName>
    </submittedName>
</protein>
<dbReference type="Proteomes" id="UP001288944">
    <property type="component" value="Unassembled WGS sequence"/>
</dbReference>
<organism evidence="1 2">
    <name type="scientific">Clostridium perfringens</name>
    <dbReference type="NCBI Taxonomy" id="1502"/>
    <lineage>
        <taxon>Bacteria</taxon>
        <taxon>Bacillati</taxon>
        <taxon>Bacillota</taxon>
        <taxon>Clostridia</taxon>
        <taxon>Eubacteriales</taxon>
        <taxon>Clostridiaceae</taxon>
        <taxon>Clostridium</taxon>
    </lineage>
</organism>
<dbReference type="EMBL" id="WNUR01000877">
    <property type="protein sequence ID" value="MDZ7543150.1"/>
    <property type="molecule type" value="Genomic_DNA"/>
</dbReference>
<evidence type="ECO:0000313" key="2">
    <source>
        <dbReference type="Proteomes" id="UP001288944"/>
    </source>
</evidence>
<proteinExistence type="predicted"/>
<gene>
    <name evidence="1" type="ORF">GNF83_18630</name>
</gene>
<feature type="non-terminal residue" evidence="1">
    <location>
        <position position="121"/>
    </location>
</feature>
<comment type="caution">
    <text evidence="1">The sequence shown here is derived from an EMBL/GenBank/DDBJ whole genome shotgun (WGS) entry which is preliminary data.</text>
</comment>